<comment type="caution">
    <text evidence="2">The sequence shown here is derived from an EMBL/GenBank/DDBJ whole genome shotgun (WGS) entry which is preliminary data.</text>
</comment>
<evidence type="ECO:0000259" key="1">
    <source>
        <dbReference type="Pfam" id="PF13649"/>
    </source>
</evidence>
<dbReference type="InterPro" id="IPR029063">
    <property type="entry name" value="SAM-dependent_MTases_sf"/>
</dbReference>
<dbReference type="GO" id="GO:0008168">
    <property type="term" value="F:methyltransferase activity"/>
    <property type="evidence" value="ECO:0007669"/>
    <property type="project" value="UniProtKB-KW"/>
</dbReference>
<protein>
    <submittedName>
        <fullName evidence="2">Methyltransferase family protein</fullName>
    </submittedName>
</protein>
<dbReference type="InterPro" id="IPR041698">
    <property type="entry name" value="Methyltransf_25"/>
</dbReference>
<keyword evidence="2" id="KW-0489">Methyltransferase</keyword>
<evidence type="ECO:0000313" key="2">
    <source>
        <dbReference type="EMBL" id="TCK24587.1"/>
    </source>
</evidence>
<dbReference type="Pfam" id="PF13649">
    <property type="entry name" value="Methyltransf_25"/>
    <property type="match status" value="1"/>
</dbReference>
<dbReference type="EMBL" id="SMFZ01000001">
    <property type="protein sequence ID" value="TCK24587.1"/>
    <property type="molecule type" value="Genomic_DNA"/>
</dbReference>
<sequence length="233" mass="25275">MTVSGGERTKAEDRRMRRLTEFYLSRDASGRNLFEIWESGDARGDSITPATCDEGYRRWMRRRLGELLAGPEEGLLSVGAGNAAIEVDVLAAGHRVMAVDVIAEAVDLARSKGLEAEVGDVREWRPAEQWSVVYADGLLGHVYDPAQGLAPVLGHVRSWLRPGGALVLSNDRPPTDDPSVPAGGVPGFHWLSTHCIRDAAEEAGFVGIECTEFVYERPVSGPRTRAIVVARAA</sequence>
<organism evidence="2 3">
    <name type="scientific">Pseudonocardia endophytica</name>
    <dbReference type="NCBI Taxonomy" id="401976"/>
    <lineage>
        <taxon>Bacteria</taxon>
        <taxon>Bacillati</taxon>
        <taxon>Actinomycetota</taxon>
        <taxon>Actinomycetes</taxon>
        <taxon>Pseudonocardiales</taxon>
        <taxon>Pseudonocardiaceae</taxon>
        <taxon>Pseudonocardia</taxon>
    </lineage>
</organism>
<feature type="domain" description="Methyltransferase" evidence="1">
    <location>
        <begin position="76"/>
        <end position="164"/>
    </location>
</feature>
<dbReference type="Gene3D" id="3.40.50.150">
    <property type="entry name" value="Vaccinia Virus protein VP39"/>
    <property type="match status" value="1"/>
</dbReference>
<dbReference type="SUPFAM" id="SSF53335">
    <property type="entry name" value="S-adenosyl-L-methionine-dependent methyltransferases"/>
    <property type="match status" value="1"/>
</dbReference>
<keyword evidence="2" id="KW-0808">Transferase</keyword>
<proteinExistence type="predicted"/>
<gene>
    <name evidence="2" type="ORF">EV378_0361</name>
</gene>
<dbReference type="AlphaFoldDB" id="A0A4R1HPU1"/>
<dbReference type="CDD" id="cd02440">
    <property type="entry name" value="AdoMet_MTases"/>
    <property type="match status" value="1"/>
</dbReference>
<accession>A0A4R1HPU1</accession>
<name>A0A4R1HPU1_PSEEN</name>
<keyword evidence="3" id="KW-1185">Reference proteome</keyword>
<reference evidence="2 3" key="1">
    <citation type="submission" date="2019-03" db="EMBL/GenBank/DDBJ databases">
        <title>Sequencing the genomes of 1000 actinobacteria strains.</title>
        <authorList>
            <person name="Klenk H.-P."/>
        </authorList>
    </citation>
    <scope>NUCLEOTIDE SEQUENCE [LARGE SCALE GENOMIC DNA]</scope>
    <source>
        <strain evidence="2 3">DSM 44969</strain>
    </source>
</reference>
<evidence type="ECO:0000313" key="3">
    <source>
        <dbReference type="Proteomes" id="UP000295560"/>
    </source>
</evidence>
<dbReference type="Proteomes" id="UP000295560">
    <property type="component" value="Unassembled WGS sequence"/>
</dbReference>
<dbReference type="GO" id="GO:0032259">
    <property type="term" value="P:methylation"/>
    <property type="evidence" value="ECO:0007669"/>
    <property type="project" value="UniProtKB-KW"/>
</dbReference>